<dbReference type="AlphaFoldDB" id="A0A068X012"/>
<evidence type="ECO:0000313" key="2">
    <source>
        <dbReference type="EMBL" id="CDS23277.1"/>
    </source>
</evidence>
<accession>A0A068X012</accession>
<evidence type="ECO:0000313" key="3">
    <source>
        <dbReference type="Proteomes" id="UP000492820"/>
    </source>
</evidence>
<evidence type="ECO:0000256" key="1">
    <source>
        <dbReference type="SAM" id="MobiDB-lite"/>
    </source>
</evidence>
<dbReference type="OrthoDB" id="568137at2759"/>
<reference evidence="2" key="2">
    <citation type="submission" date="2014-06" db="EMBL/GenBank/DDBJ databases">
        <authorList>
            <person name="Aslett M."/>
        </authorList>
    </citation>
    <scope>NUCLEOTIDE SEQUENCE</scope>
</reference>
<feature type="region of interest" description="Disordered" evidence="1">
    <location>
        <begin position="293"/>
        <end position="348"/>
    </location>
</feature>
<dbReference type="CDD" id="cd22284">
    <property type="entry name" value="HD_CCDC61_N"/>
    <property type="match status" value="1"/>
</dbReference>
<dbReference type="EMBL" id="LK028589">
    <property type="protein sequence ID" value="CDS23277.1"/>
    <property type="molecule type" value="Genomic_DNA"/>
</dbReference>
<dbReference type="Proteomes" id="UP000492820">
    <property type="component" value="Unassembled WGS sequence"/>
</dbReference>
<sequence length="476" mass="54415">MRNGNRSSYFSGLFSFSYREHFVAFVNDRGKTLKVEVRDQCSDEEWRGSFSPHYIEELTKKTGNFKRFSVFLTMLHSVLCQRTKSLSIDFVSYDDLENFQKLRLKRNSLGFSTGKENPVNRRYLILTYISDFDRTFYPLPLTYFGVVDKEALFKKIHRLRDACFNKCNYKGIVGSCSSSFDDGEYKNRIAVLESERDNALAELNRLRSILHILHGKDNHELGNVSSARNCSSHSANRPNISPKIMSSSMGYPLNRRSSSISTSSHNSGGRLHQSVVFRFESLVECGYHRSLDPDAGPASRVGSMTNNSERSLLRGGRSCGSSHSLSTSRSHQCYQQPRMSSNSPRKLSRSCSLYSSRCRRFDPTAYVHEQRRKQQEVKQKRKLEEISRLSHQSASPAFRIQSRFPAAHCDVTLDTHTLQQRRLLLLKQYLNKSATVVASCGWDRLTSAESDFHGLSDYNPQHACRSREKSKDSPPL</sequence>
<organism evidence="2">
    <name type="scientific">Echinococcus granulosus</name>
    <name type="common">Hydatid tapeworm</name>
    <dbReference type="NCBI Taxonomy" id="6210"/>
    <lineage>
        <taxon>Eukaryota</taxon>
        <taxon>Metazoa</taxon>
        <taxon>Spiralia</taxon>
        <taxon>Lophotrochozoa</taxon>
        <taxon>Platyhelminthes</taxon>
        <taxon>Cestoda</taxon>
        <taxon>Eucestoda</taxon>
        <taxon>Cyclophyllidea</taxon>
        <taxon>Taeniidae</taxon>
        <taxon>Echinococcus</taxon>
        <taxon>Echinococcus granulosus group</taxon>
    </lineage>
</organism>
<gene>
    <name evidence="2" type="ORF">EgrG_000325000</name>
</gene>
<name>A0A068X012_ECHGR</name>
<feature type="compositionally biased region" description="Polar residues" evidence="1">
    <location>
        <begin position="331"/>
        <end position="344"/>
    </location>
</feature>
<reference evidence="2 3" key="1">
    <citation type="journal article" date="2013" name="Nature">
        <title>The genomes of four tapeworm species reveal adaptations to parasitism.</title>
        <authorList>
            <person name="Tsai I.J."/>
            <person name="Zarowiecki M."/>
            <person name="Holroyd N."/>
            <person name="Garciarrubio A."/>
            <person name="Sanchez-Flores A."/>
            <person name="Brooks K.L."/>
            <person name="Tracey A."/>
            <person name="Bobes R.J."/>
            <person name="Fragoso G."/>
            <person name="Sciutto E."/>
            <person name="Aslett M."/>
            <person name="Beasley H."/>
            <person name="Bennett H.M."/>
            <person name="Cai J."/>
            <person name="Camicia F."/>
            <person name="Clark R."/>
            <person name="Cucher M."/>
            <person name="De Silva N."/>
            <person name="Day T.A."/>
            <person name="Deplazes P."/>
            <person name="Estrada K."/>
            <person name="Fernandez C."/>
            <person name="Holland P.W."/>
            <person name="Hou J."/>
            <person name="Hu S."/>
            <person name="Huckvale T."/>
            <person name="Hung S.S."/>
            <person name="Kamenetzky L."/>
            <person name="Keane J.A."/>
            <person name="Kiss F."/>
            <person name="Koziol U."/>
            <person name="Lambert O."/>
            <person name="Liu K."/>
            <person name="Luo X."/>
            <person name="Luo Y."/>
            <person name="Macchiaroli N."/>
            <person name="Nichol S."/>
            <person name="Paps J."/>
            <person name="Parkinson J."/>
            <person name="Pouchkina-Stantcheva N."/>
            <person name="Riddiford N."/>
            <person name="Rosenzvit M."/>
            <person name="Salinas G."/>
            <person name="Wasmuth J.D."/>
            <person name="Zamanian M."/>
            <person name="Zheng Y."/>
            <person name="Cai X."/>
            <person name="Soberon X."/>
            <person name="Olson P.D."/>
            <person name="Laclette J.P."/>
            <person name="Brehm K."/>
            <person name="Berriman M."/>
            <person name="Garciarrubio A."/>
            <person name="Bobes R.J."/>
            <person name="Fragoso G."/>
            <person name="Sanchez-Flores A."/>
            <person name="Estrada K."/>
            <person name="Cevallos M.A."/>
            <person name="Morett E."/>
            <person name="Gonzalez V."/>
            <person name="Portillo T."/>
            <person name="Ochoa-Leyva A."/>
            <person name="Jose M.V."/>
            <person name="Sciutto E."/>
            <person name="Landa A."/>
            <person name="Jimenez L."/>
            <person name="Valdes V."/>
            <person name="Carrero J.C."/>
            <person name="Larralde C."/>
            <person name="Morales-Montor J."/>
            <person name="Limon-Lason J."/>
            <person name="Soberon X."/>
            <person name="Laclette J.P."/>
        </authorList>
    </citation>
    <scope>NUCLEOTIDE SEQUENCE [LARGE SCALE GENOMIC DNA]</scope>
</reference>
<feature type="compositionally biased region" description="Low complexity" evidence="1">
    <location>
        <begin position="308"/>
        <end position="330"/>
    </location>
</feature>
<evidence type="ECO:0000313" key="4">
    <source>
        <dbReference type="WBParaSite" id="EgrG_000325000"/>
    </source>
</evidence>
<dbReference type="InterPro" id="IPR049733">
    <property type="entry name" value="CCDC61_N"/>
</dbReference>
<protein>
    <submittedName>
        <fullName evidence="2 4">Coiled coil domain containing protein 61</fullName>
    </submittedName>
</protein>
<dbReference type="WBParaSite" id="EgrG_000325000">
    <property type="protein sequence ID" value="EgrG_000325000"/>
    <property type="gene ID" value="EgrG_000325000"/>
</dbReference>
<reference evidence="4" key="3">
    <citation type="submission" date="2020-10" db="UniProtKB">
        <authorList>
            <consortium name="WormBaseParasite"/>
        </authorList>
    </citation>
    <scope>IDENTIFICATION</scope>
</reference>
<proteinExistence type="predicted"/>